<keyword evidence="5" id="KW-0446">Lipid-binding</keyword>
<evidence type="ECO:0000256" key="4">
    <source>
        <dbReference type="ARBA" id="ARBA00022840"/>
    </source>
</evidence>
<dbReference type="OrthoDB" id="9807019at2"/>
<comment type="caution">
    <text evidence="12">The sequence shown here is derived from an EMBL/GenBank/DDBJ whole genome shotgun (WGS) entry which is preliminary data.</text>
</comment>
<dbReference type="GO" id="GO:0006270">
    <property type="term" value="P:DNA replication initiation"/>
    <property type="evidence" value="ECO:0007669"/>
    <property type="project" value="InterPro"/>
</dbReference>
<evidence type="ECO:0000256" key="6">
    <source>
        <dbReference type="ARBA" id="ARBA00023125"/>
    </source>
</evidence>
<keyword evidence="13" id="KW-1185">Reference proteome</keyword>
<dbReference type="SMART" id="SM00760">
    <property type="entry name" value="Bac_DnaA_C"/>
    <property type="match status" value="1"/>
</dbReference>
<dbReference type="Gene3D" id="1.10.1750.10">
    <property type="match status" value="1"/>
</dbReference>
<dbReference type="InterPro" id="IPR013317">
    <property type="entry name" value="DnaA_dom"/>
</dbReference>
<evidence type="ECO:0000259" key="10">
    <source>
        <dbReference type="SMART" id="SM00382"/>
    </source>
</evidence>
<dbReference type="PANTHER" id="PTHR30050:SF2">
    <property type="entry name" value="CHROMOSOMAL REPLICATION INITIATOR PROTEIN DNAA"/>
    <property type="match status" value="1"/>
</dbReference>
<dbReference type="CDD" id="cd00009">
    <property type="entry name" value="AAA"/>
    <property type="match status" value="1"/>
</dbReference>
<dbReference type="InterPro" id="IPR020591">
    <property type="entry name" value="Chromosome_initiator_DnaA-like"/>
</dbReference>
<dbReference type="InterPro" id="IPR013159">
    <property type="entry name" value="DnaA_C"/>
</dbReference>
<dbReference type="PRINTS" id="PR00051">
    <property type="entry name" value="DNAA"/>
</dbReference>
<evidence type="ECO:0000313" key="12">
    <source>
        <dbReference type="EMBL" id="TWU48790.1"/>
    </source>
</evidence>
<dbReference type="EMBL" id="SJPW01000006">
    <property type="protein sequence ID" value="TWU48790.1"/>
    <property type="molecule type" value="Genomic_DNA"/>
</dbReference>
<feature type="region of interest" description="Disordered" evidence="9">
    <location>
        <begin position="277"/>
        <end position="298"/>
    </location>
</feature>
<evidence type="ECO:0000256" key="1">
    <source>
        <dbReference type="ARBA" id="ARBA00022490"/>
    </source>
</evidence>
<dbReference type="Pfam" id="PF00308">
    <property type="entry name" value="Bac_DnaA"/>
    <property type="match status" value="1"/>
</dbReference>
<dbReference type="GO" id="GO:0006275">
    <property type="term" value="P:regulation of DNA replication"/>
    <property type="evidence" value="ECO:0007669"/>
    <property type="project" value="InterPro"/>
</dbReference>
<keyword evidence="6 7" id="KW-0238">DNA-binding</keyword>
<evidence type="ECO:0000256" key="3">
    <source>
        <dbReference type="ARBA" id="ARBA00022741"/>
    </source>
</evidence>
<dbReference type="AlphaFoldDB" id="A0A5C6EJV5"/>
<evidence type="ECO:0000313" key="13">
    <source>
        <dbReference type="Proteomes" id="UP000318288"/>
    </source>
</evidence>
<dbReference type="SUPFAM" id="SSF52540">
    <property type="entry name" value="P-loop containing nucleoside triphosphate hydrolases"/>
    <property type="match status" value="1"/>
</dbReference>
<feature type="region of interest" description="Disordered" evidence="9">
    <location>
        <begin position="194"/>
        <end position="228"/>
    </location>
</feature>
<accession>A0A5C6EJV5</accession>
<dbReference type="GO" id="GO:0005524">
    <property type="term" value="F:ATP binding"/>
    <property type="evidence" value="ECO:0007669"/>
    <property type="project" value="UniProtKB-KW"/>
</dbReference>
<evidence type="ECO:0000256" key="8">
    <source>
        <dbReference type="RuleBase" id="RU004227"/>
    </source>
</evidence>
<reference evidence="12 13" key="1">
    <citation type="submission" date="2019-02" db="EMBL/GenBank/DDBJ databases">
        <title>Deep-cultivation of Planctomycetes and their phenomic and genomic characterization uncovers novel biology.</title>
        <authorList>
            <person name="Wiegand S."/>
            <person name="Jogler M."/>
            <person name="Boedeker C."/>
            <person name="Pinto D."/>
            <person name="Vollmers J."/>
            <person name="Rivas-Marin E."/>
            <person name="Kohn T."/>
            <person name="Peeters S.H."/>
            <person name="Heuer A."/>
            <person name="Rast P."/>
            <person name="Oberbeckmann S."/>
            <person name="Bunk B."/>
            <person name="Jeske O."/>
            <person name="Meyerdierks A."/>
            <person name="Storesund J.E."/>
            <person name="Kallscheuer N."/>
            <person name="Luecker S."/>
            <person name="Lage O.M."/>
            <person name="Pohl T."/>
            <person name="Merkel B.J."/>
            <person name="Hornburger P."/>
            <person name="Mueller R.-W."/>
            <person name="Bruemmer F."/>
            <person name="Labrenz M."/>
            <person name="Spormann A.M."/>
            <person name="Op Den Camp H."/>
            <person name="Overmann J."/>
            <person name="Amann R."/>
            <person name="Jetten M.S.M."/>
            <person name="Mascher T."/>
            <person name="Medema M.H."/>
            <person name="Devos D.P."/>
            <person name="Kaster A.-K."/>
            <person name="Ovreas L."/>
            <person name="Rohde M."/>
            <person name="Galperin M.Y."/>
            <person name="Jogler C."/>
        </authorList>
    </citation>
    <scope>NUCLEOTIDE SEQUENCE [LARGE SCALE GENOMIC DNA]</scope>
    <source>
        <strain evidence="12 13">Poly51</strain>
    </source>
</reference>
<dbReference type="PANTHER" id="PTHR30050">
    <property type="entry name" value="CHROMOSOMAL REPLICATION INITIATOR PROTEIN DNAA"/>
    <property type="match status" value="1"/>
</dbReference>
<evidence type="ECO:0000256" key="5">
    <source>
        <dbReference type="ARBA" id="ARBA00023121"/>
    </source>
</evidence>
<dbReference type="Pfam" id="PF08299">
    <property type="entry name" value="Bac_DnaA_C"/>
    <property type="match status" value="1"/>
</dbReference>
<evidence type="ECO:0000256" key="7">
    <source>
        <dbReference type="RuleBase" id="RU000577"/>
    </source>
</evidence>
<dbReference type="InterPro" id="IPR010921">
    <property type="entry name" value="Trp_repressor/repl_initiator"/>
</dbReference>
<sequence length="644" mass="69412">MLATLESGLTSAGELLIGTCNKISNEAPMLLLFDRFIDSIRVGDLVAIDVGLVRETSMKEDCATGMSVPHGCTDDMDVVASFKEALEQRIGADRFRMWFTNGVSFGVASKADLAQAATDVNESSDRDSIVRGCVMVRVRGQFALDRMRKNFLSELRGAAMQACGSSTNVSVELDQPQAAQADLPLVDEVTAVTKTASTAKKSTPSEPKRRAPMTRAKRGGDGVTRGRTMSMSNLIAGGAGTVRKNHRSKTSASVNPVAAKVSQPNDFVAARPTIAPTVATSPTAEKTDGQDSSSMKTLGPRRTMNVQTFVAGSCNQLAYTAMTMVCQQPGLASPLFVCGPSGSGKTHLLSAIADQFRRVHRMRRVMHLTAEQFTNDFITSVGNSGITSFRRRYREVDALLIDDVQFLGAKKATLREVLYTVETLANAGRPLIFSGSHAPTEIQGLTQELAGRMSSGLVCPIGPLDLSTRKTILGRWVDETCSMPLDDASLEQLTSMLAGDGRVISGVVNTINLLQRMYRRNPSMDEIRRFGGDVLRSAKPVASLSVIETAVCEAFHLPLDVLRSGAQTRSVTEPRMLAMYLSRQMTSAAYTEIAKHFGGKSHSTAMAAEKNVKGWLDKGKSIGRGQVAMSAQEAIERIENLLRA</sequence>
<gene>
    <name evidence="12" type="primary">dnaA_3</name>
    <name evidence="12" type="ORF">Poly51_46940</name>
</gene>
<dbReference type="SUPFAM" id="SSF48295">
    <property type="entry name" value="TrpR-like"/>
    <property type="match status" value="1"/>
</dbReference>
<dbReference type="Proteomes" id="UP000318288">
    <property type="component" value="Unassembled WGS sequence"/>
</dbReference>
<feature type="domain" description="AAA+ ATPase" evidence="10">
    <location>
        <begin position="331"/>
        <end position="448"/>
    </location>
</feature>
<dbReference type="CDD" id="cd06571">
    <property type="entry name" value="Bac_DnaA_C"/>
    <property type="match status" value="1"/>
</dbReference>
<protein>
    <recommendedName>
        <fullName evidence="7">Chromosomal replication initiator protein DnaA</fullName>
    </recommendedName>
</protein>
<name>A0A5C6EJV5_9BACT</name>
<keyword evidence="4 7" id="KW-0067">ATP-binding</keyword>
<keyword evidence="3 7" id="KW-0547">Nucleotide-binding</keyword>
<dbReference type="InterPro" id="IPR038454">
    <property type="entry name" value="DnaA_N_sf"/>
</dbReference>
<organism evidence="12 13">
    <name type="scientific">Rubripirellula tenax</name>
    <dbReference type="NCBI Taxonomy" id="2528015"/>
    <lineage>
        <taxon>Bacteria</taxon>
        <taxon>Pseudomonadati</taxon>
        <taxon>Planctomycetota</taxon>
        <taxon>Planctomycetia</taxon>
        <taxon>Pirellulales</taxon>
        <taxon>Pirellulaceae</taxon>
        <taxon>Rubripirellula</taxon>
    </lineage>
</organism>
<evidence type="ECO:0000259" key="11">
    <source>
        <dbReference type="SMART" id="SM00760"/>
    </source>
</evidence>
<dbReference type="GO" id="GO:0005886">
    <property type="term" value="C:plasma membrane"/>
    <property type="evidence" value="ECO:0007669"/>
    <property type="project" value="TreeGrafter"/>
</dbReference>
<dbReference type="InterPro" id="IPR027417">
    <property type="entry name" value="P-loop_NTPase"/>
</dbReference>
<dbReference type="Gene3D" id="3.30.300.180">
    <property type="match status" value="1"/>
</dbReference>
<feature type="compositionally biased region" description="Polar residues" evidence="9">
    <location>
        <begin position="278"/>
        <end position="296"/>
    </location>
</feature>
<dbReference type="InterPro" id="IPR003593">
    <property type="entry name" value="AAA+_ATPase"/>
</dbReference>
<evidence type="ECO:0000256" key="2">
    <source>
        <dbReference type="ARBA" id="ARBA00022705"/>
    </source>
</evidence>
<dbReference type="SMART" id="SM00382">
    <property type="entry name" value="AAA"/>
    <property type="match status" value="1"/>
</dbReference>
<comment type="similarity">
    <text evidence="8">Belongs to the DnaA family.</text>
</comment>
<keyword evidence="1" id="KW-0963">Cytoplasm</keyword>
<proteinExistence type="inferred from homology"/>
<comment type="function">
    <text evidence="7">Plays an essential role in the initiation and regulation of chromosomal replication. ATP-DnaA binds to the origin of replication (oriC) to initiate formation of the DNA replication initiation complex once per cell cycle. Binds the DnaA box (a 9 base pair repeat at the origin) and separates the double-stranded (ds)DNA. Forms a right-handed helical filament on oriC DNA; dsDNA binds to the exterior of the filament while single-stranded (ss)DNA is stabiized in the filament's interior. The ATP-DnaA-oriC complex binds and stabilizes one strand of the AT-rich DNA unwinding element (DUE), permitting loading of DNA polymerase. After initiation quickly degrades to an ADP-DnaA complex that is not apt for DNA replication. Binds acidic phospholipids.</text>
</comment>
<dbReference type="GO" id="GO:0003688">
    <property type="term" value="F:DNA replication origin binding"/>
    <property type="evidence" value="ECO:0007669"/>
    <property type="project" value="TreeGrafter"/>
</dbReference>
<dbReference type="GO" id="GO:0008289">
    <property type="term" value="F:lipid binding"/>
    <property type="evidence" value="ECO:0007669"/>
    <property type="project" value="UniProtKB-KW"/>
</dbReference>
<dbReference type="Gene3D" id="3.40.50.300">
    <property type="entry name" value="P-loop containing nucleotide triphosphate hydrolases"/>
    <property type="match status" value="1"/>
</dbReference>
<evidence type="ECO:0000256" key="9">
    <source>
        <dbReference type="SAM" id="MobiDB-lite"/>
    </source>
</evidence>
<keyword evidence="2 7" id="KW-0235">DNA replication</keyword>
<feature type="domain" description="Chromosomal replication initiator DnaA C-terminal" evidence="11">
    <location>
        <begin position="543"/>
        <end position="612"/>
    </location>
</feature>